<dbReference type="STRING" id="405436.SAMN05444365_1011159"/>
<feature type="compositionally biased region" description="Basic and acidic residues" evidence="2">
    <location>
        <begin position="103"/>
        <end position="112"/>
    </location>
</feature>
<dbReference type="AlphaFoldDB" id="A0A1H3I8K5"/>
<feature type="region of interest" description="Disordered" evidence="2">
    <location>
        <begin position="101"/>
        <end position="139"/>
    </location>
</feature>
<dbReference type="PANTHER" id="PTHR34068">
    <property type="entry name" value="UPF0145 PROTEIN YBJQ"/>
    <property type="match status" value="1"/>
</dbReference>
<dbReference type="InterPro" id="IPR035439">
    <property type="entry name" value="UPF0145_dom_sf"/>
</dbReference>
<feature type="compositionally biased region" description="Polar residues" evidence="2">
    <location>
        <begin position="117"/>
        <end position="129"/>
    </location>
</feature>
<dbReference type="EMBL" id="FNPH01000001">
    <property type="protein sequence ID" value="SDY23795.1"/>
    <property type="molecule type" value="Genomic_DNA"/>
</dbReference>
<protein>
    <submittedName>
        <fullName evidence="3">Uncharacterized conserved protein YbjQ, UPF0145 family</fullName>
    </submittedName>
</protein>
<gene>
    <name evidence="3" type="ORF">SAMN05444365_1011159</name>
</gene>
<evidence type="ECO:0000313" key="4">
    <source>
        <dbReference type="Proteomes" id="UP000242415"/>
    </source>
</evidence>
<dbReference type="SUPFAM" id="SSF117782">
    <property type="entry name" value="YbjQ-like"/>
    <property type="match status" value="1"/>
</dbReference>
<dbReference type="Pfam" id="PF01906">
    <property type="entry name" value="YbjQ_1"/>
    <property type="match status" value="1"/>
</dbReference>
<evidence type="ECO:0000313" key="3">
    <source>
        <dbReference type="EMBL" id="SDY23795.1"/>
    </source>
</evidence>
<dbReference type="Gene3D" id="3.30.110.70">
    <property type="entry name" value="Hypothetical protein apc22750. Chain B"/>
    <property type="match status" value="1"/>
</dbReference>
<proteinExistence type="inferred from homology"/>
<evidence type="ECO:0000256" key="1">
    <source>
        <dbReference type="ARBA" id="ARBA00010751"/>
    </source>
</evidence>
<dbReference type="InterPro" id="IPR002765">
    <property type="entry name" value="UPF0145_YbjQ-like"/>
</dbReference>
<evidence type="ECO:0000256" key="2">
    <source>
        <dbReference type="SAM" id="MobiDB-lite"/>
    </source>
</evidence>
<organism evidence="3 4">
    <name type="scientific">Micromonospora pattaloongensis</name>
    <dbReference type="NCBI Taxonomy" id="405436"/>
    <lineage>
        <taxon>Bacteria</taxon>
        <taxon>Bacillati</taxon>
        <taxon>Actinomycetota</taxon>
        <taxon>Actinomycetes</taxon>
        <taxon>Micromonosporales</taxon>
        <taxon>Micromonosporaceae</taxon>
        <taxon>Micromonospora</taxon>
    </lineage>
</organism>
<accession>A0A1H3I8K5</accession>
<sequence>MTTNDLPGFEIRAVLGEVVVSAVRSINPFKEGVKSLRGGKSDPQGADNLTKYRMDAITKLGQAAQKKGANAVLGMRFDCREVGPTHIELCAYGTAAVVLQIRPEPDKPEKSHPQPPQGNQKTGSEQGTNAAAGSTSGGS</sequence>
<name>A0A1H3I8K5_9ACTN</name>
<dbReference type="PANTHER" id="PTHR34068:SF2">
    <property type="entry name" value="UPF0145 PROTEIN SCO3412"/>
    <property type="match status" value="1"/>
</dbReference>
<reference evidence="4" key="1">
    <citation type="submission" date="2016-10" db="EMBL/GenBank/DDBJ databases">
        <authorList>
            <person name="Varghese N."/>
            <person name="Submissions S."/>
        </authorList>
    </citation>
    <scope>NUCLEOTIDE SEQUENCE [LARGE SCALE GENOMIC DNA]</scope>
    <source>
        <strain evidence="4">DSM 45245</strain>
    </source>
</reference>
<keyword evidence="4" id="KW-1185">Reference proteome</keyword>
<comment type="similarity">
    <text evidence="1">Belongs to the UPF0145 family.</text>
</comment>
<feature type="compositionally biased region" description="Low complexity" evidence="2">
    <location>
        <begin position="130"/>
        <end position="139"/>
    </location>
</feature>
<dbReference type="Proteomes" id="UP000242415">
    <property type="component" value="Unassembled WGS sequence"/>
</dbReference>